<name>A0A388KC14_CHABU</name>
<dbReference type="PANTHER" id="PTHR31270">
    <property type="entry name" value="GLUTAMINYL-PEPTIDE CYCLOTRANSFERASE"/>
    <property type="match status" value="1"/>
</dbReference>
<feature type="compositionally biased region" description="Low complexity" evidence="1">
    <location>
        <begin position="31"/>
        <end position="40"/>
    </location>
</feature>
<dbReference type="Pfam" id="PF05096">
    <property type="entry name" value="Glu_cyclase_2"/>
    <property type="match status" value="1"/>
</dbReference>
<dbReference type="InterPro" id="IPR007788">
    <property type="entry name" value="QCT"/>
</dbReference>
<dbReference type="Proteomes" id="UP000265515">
    <property type="component" value="Unassembled WGS sequence"/>
</dbReference>
<dbReference type="InterPro" id="IPR011044">
    <property type="entry name" value="Quino_amine_DH_bsu"/>
</dbReference>
<dbReference type="EMBL" id="BFEA01000089">
    <property type="protein sequence ID" value="GBG67598.1"/>
    <property type="molecule type" value="Genomic_DNA"/>
</dbReference>
<feature type="region of interest" description="Disordered" evidence="1">
    <location>
        <begin position="31"/>
        <end position="83"/>
    </location>
</feature>
<dbReference type="Gramene" id="GBG67598">
    <property type="protein sequence ID" value="GBG67598"/>
    <property type="gene ID" value="CBR_g727"/>
</dbReference>
<dbReference type="PANTHER" id="PTHR31270:SF1">
    <property type="entry name" value="GLUTAMINYL-PEPTIDE CYCLOTRANSFERASE"/>
    <property type="match status" value="1"/>
</dbReference>
<keyword evidence="3" id="KW-1185">Reference proteome</keyword>
<sequence length="346" mass="37637">MWKWAVAAFAFVVIVIAALAVGFGKRRVHRSSSSASGASSNGTEPSVSVDAPVRSPSGTAANLSVVSPPAPAAPPPNASSQVPDAMKEPTVYAFEVVKTYPHDLAAFTEGLVYAGNDTFYESTGLYGHSSIRLAELHTGKVRQQRNMDSQWFGEGLTLFGGKLWQLVYKFNYGFVYDPVTLDVVGNFTTTMSDGWGLTHDGANLIGSDGTAFIYFFDPADFRETKRLRVTDAGFGVHQINELEYINGEIWANIWLTDCIARISPETGRVLGWMHLPDLKMSALSNAAARADGDKVLNGIAYDVESDRIFVTGKKWPLLFEIKVRGLTSNEMNNANSLAAVRKACHL</sequence>
<dbReference type="OMA" id="YTDSFWI"/>
<dbReference type="OrthoDB" id="409395at2759"/>
<evidence type="ECO:0000313" key="2">
    <source>
        <dbReference type="EMBL" id="GBG67598.1"/>
    </source>
</evidence>
<evidence type="ECO:0000256" key="1">
    <source>
        <dbReference type="SAM" id="MobiDB-lite"/>
    </source>
</evidence>
<protein>
    <recommendedName>
        <fullName evidence="4">Glutamine cyclotransferase</fullName>
    </recommendedName>
</protein>
<proteinExistence type="predicted"/>
<dbReference type="GO" id="GO:0016603">
    <property type="term" value="F:glutaminyl-peptide cyclotransferase activity"/>
    <property type="evidence" value="ECO:0007669"/>
    <property type="project" value="InterPro"/>
</dbReference>
<feature type="compositionally biased region" description="Pro residues" evidence="1">
    <location>
        <begin position="68"/>
        <end position="77"/>
    </location>
</feature>
<reference evidence="2 3" key="1">
    <citation type="journal article" date="2018" name="Cell">
        <title>The Chara Genome: Secondary Complexity and Implications for Plant Terrestrialization.</title>
        <authorList>
            <person name="Nishiyama T."/>
            <person name="Sakayama H."/>
            <person name="Vries J.D."/>
            <person name="Buschmann H."/>
            <person name="Saint-Marcoux D."/>
            <person name="Ullrich K.K."/>
            <person name="Haas F.B."/>
            <person name="Vanderstraeten L."/>
            <person name="Becker D."/>
            <person name="Lang D."/>
            <person name="Vosolsobe S."/>
            <person name="Rombauts S."/>
            <person name="Wilhelmsson P.K.I."/>
            <person name="Janitza P."/>
            <person name="Kern R."/>
            <person name="Heyl A."/>
            <person name="Rumpler F."/>
            <person name="Villalobos L.I.A.C."/>
            <person name="Clay J.M."/>
            <person name="Skokan R."/>
            <person name="Toyoda A."/>
            <person name="Suzuki Y."/>
            <person name="Kagoshima H."/>
            <person name="Schijlen E."/>
            <person name="Tajeshwar N."/>
            <person name="Catarino B."/>
            <person name="Hetherington A.J."/>
            <person name="Saltykova A."/>
            <person name="Bonnot C."/>
            <person name="Breuninger H."/>
            <person name="Symeonidi A."/>
            <person name="Radhakrishnan G.V."/>
            <person name="Van Nieuwerburgh F."/>
            <person name="Deforce D."/>
            <person name="Chang C."/>
            <person name="Karol K.G."/>
            <person name="Hedrich R."/>
            <person name="Ulvskov P."/>
            <person name="Glockner G."/>
            <person name="Delwiche C.F."/>
            <person name="Petrasek J."/>
            <person name="Van de Peer Y."/>
            <person name="Friml J."/>
            <person name="Beilby M."/>
            <person name="Dolan L."/>
            <person name="Kohara Y."/>
            <person name="Sugano S."/>
            <person name="Fujiyama A."/>
            <person name="Delaux P.-M."/>
            <person name="Quint M."/>
            <person name="TheiBen G."/>
            <person name="Hagemann M."/>
            <person name="Harholt J."/>
            <person name="Dunand C."/>
            <person name="Zachgo S."/>
            <person name="Langdale J."/>
            <person name="Maumus F."/>
            <person name="Straeten D.V.D."/>
            <person name="Gould S.B."/>
            <person name="Rensing S.A."/>
        </authorList>
    </citation>
    <scope>NUCLEOTIDE SEQUENCE [LARGE SCALE GENOMIC DNA]</scope>
    <source>
        <strain evidence="2 3">S276</strain>
    </source>
</reference>
<accession>A0A388KC14</accession>
<evidence type="ECO:0008006" key="4">
    <source>
        <dbReference type="Google" id="ProtNLM"/>
    </source>
</evidence>
<dbReference type="AlphaFoldDB" id="A0A388KC14"/>
<organism evidence="2 3">
    <name type="scientific">Chara braunii</name>
    <name type="common">Braun's stonewort</name>
    <dbReference type="NCBI Taxonomy" id="69332"/>
    <lineage>
        <taxon>Eukaryota</taxon>
        <taxon>Viridiplantae</taxon>
        <taxon>Streptophyta</taxon>
        <taxon>Charophyceae</taxon>
        <taxon>Charales</taxon>
        <taxon>Characeae</taxon>
        <taxon>Chara</taxon>
    </lineage>
</organism>
<dbReference type="SUPFAM" id="SSF50969">
    <property type="entry name" value="YVTN repeat-like/Quinoprotein amine dehydrogenase"/>
    <property type="match status" value="1"/>
</dbReference>
<evidence type="ECO:0000313" key="3">
    <source>
        <dbReference type="Proteomes" id="UP000265515"/>
    </source>
</evidence>
<comment type="caution">
    <text evidence="2">The sequence shown here is derived from an EMBL/GenBank/DDBJ whole genome shotgun (WGS) entry which is preliminary data.</text>
</comment>
<gene>
    <name evidence="2" type="ORF">CBR_g727</name>
</gene>
<dbReference type="STRING" id="69332.A0A388KC14"/>